<dbReference type="RefSeq" id="WP_069356687.1">
    <property type="nucleotide sequence ID" value="NZ_CP015251.1"/>
</dbReference>
<accession>A0A9W3XBU4</accession>
<keyword evidence="2" id="KW-0614">Plasmid</keyword>
<evidence type="ECO:0000313" key="3">
    <source>
        <dbReference type="Proteomes" id="UP000192743"/>
    </source>
</evidence>
<dbReference type="InterPro" id="IPR007345">
    <property type="entry name" value="Polysacch_pyruvyl_Trfase"/>
</dbReference>
<organism evidence="2 3">
    <name type="scientific">Bacillus thuringiensis Bt18247</name>
    <dbReference type="NCBI Taxonomy" id="1423143"/>
    <lineage>
        <taxon>Bacteria</taxon>
        <taxon>Bacillati</taxon>
        <taxon>Bacillota</taxon>
        <taxon>Bacilli</taxon>
        <taxon>Bacillales</taxon>
        <taxon>Bacillaceae</taxon>
        <taxon>Bacillus</taxon>
        <taxon>Bacillus cereus group</taxon>
    </lineage>
</organism>
<dbReference type="Pfam" id="PF04230">
    <property type="entry name" value="PS_pyruv_trans"/>
    <property type="match status" value="1"/>
</dbReference>
<proteinExistence type="predicted"/>
<protein>
    <submittedName>
        <fullName evidence="2">Polysaccharide pyruvyl transferase</fullName>
    </submittedName>
</protein>
<evidence type="ECO:0000313" key="2">
    <source>
        <dbReference type="EMBL" id="AOM14211.1"/>
    </source>
</evidence>
<name>A0A9W3XBU4_BACTU</name>
<reference evidence="2 3" key="1">
    <citation type="submission" date="2016-02" db="EMBL/GenBank/DDBJ databases">
        <title>Comparative analysis of three nematocidal Bacillus thuringiensis strains.</title>
        <authorList>
            <person name="Hollensteiner J."/>
            <person name="Kloesener M."/>
            <person name="Bunk B."/>
            <person name="Sproeer C."/>
            <person name="Rosenstiel P."/>
            <person name="Schulte-Iserlohe R."/>
            <person name="Schulenburg H."/>
            <person name="Liesegang H."/>
        </authorList>
    </citation>
    <scope>NUCLEOTIDE SEQUENCE [LARGE SCALE GENOMIC DNA]</scope>
    <source>
        <strain evidence="2 3">Bt18247</strain>
        <plasmid evidence="2 3">p174778</plasmid>
    </source>
</reference>
<dbReference type="PANTHER" id="PTHR36836:SF1">
    <property type="entry name" value="COLANIC ACID BIOSYNTHESIS PROTEIN WCAK"/>
    <property type="match status" value="1"/>
</dbReference>
<dbReference type="GO" id="GO:0016740">
    <property type="term" value="F:transferase activity"/>
    <property type="evidence" value="ECO:0007669"/>
    <property type="project" value="UniProtKB-KW"/>
</dbReference>
<dbReference type="Proteomes" id="UP000192743">
    <property type="component" value="Plasmid p174778"/>
</dbReference>
<dbReference type="PANTHER" id="PTHR36836">
    <property type="entry name" value="COLANIC ACID BIOSYNTHESIS PROTEIN WCAK"/>
    <property type="match status" value="1"/>
</dbReference>
<dbReference type="EMBL" id="CP015251">
    <property type="protein sequence ID" value="AOM14211.1"/>
    <property type="molecule type" value="Genomic_DNA"/>
</dbReference>
<evidence type="ECO:0000259" key="1">
    <source>
        <dbReference type="Pfam" id="PF04230"/>
    </source>
</evidence>
<gene>
    <name evidence="2" type="ORF">BTI247_58790</name>
</gene>
<dbReference type="AlphaFoldDB" id="A0A9W3XBU4"/>
<geneLocation type="plasmid" evidence="2 3">
    <name>p174778</name>
</geneLocation>
<sequence length="369" mass="42087">MNSVFLSGYYGEKNTGDDALLNCALWGCNSFLKSDSINVTTFPFTHNKLSFNPIFSKKEVIRNNNLINLYYYAITAQYIVFGGGSVFHSTDKMTQDRNLMDLCRSDKAIALGVSFGPFRDSGAETACKQLLERFKYIGCRDSASVQLVQSLAPHVKVEKTFDLAPLLFKALGEPTTYLNKKNRKGLGLALCHYEQYINGDTSVEKRRIKKIINVLNKLSSYDIEEIVLIDFNGHPIFGDFNIHKEVIQKLKISIPIKYIPYHQNPLNALKKIAHLKCLIGMRLHSSIFGYITNTPTIIFSYHPKCVGWAEQIEASNDFVINSQQFEEEELITCINNIFNYDYKKPKLSIEQAEKLALRNWEGAKWALYQ</sequence>
<keyword evidence="2" id="KW-0808">Transferase</keyword>
<feature type="domain" description="Polysaccharide pyruvyl transferase" evidence="1">
    <location>
        <begin position="14"/>
        <end position="303"/>
    </location>
</feature>